<evidence type="ECO:0000313" key="8">
    <source>
        <dbReference type="EMBL" id="CAK7219179.1"/>
    </source>
</evidence>
<dbReference type="PROSITE" id="PS50850">
    <property type="entry name" value="MFS"/>
    <property type="match status" value="1"/>
</dbReference>
<gene>
    <name evidence="8" type="ORF">SBRCBS47491_003758</name>
</gene>
<evidence type="ECO:0000256" key="4">
    <source>
        <dbReference type="ARBA" id="ARBA00022989"/>
    </source>
</evidence>
<feature type="transmembrane region" description="Helical" evidence="6">
    <location>
        <begin position="450"/>
        <end position="468"/>
    </location>
</feature>
<evidence type="ECO:0000256" key="1">
    <source>
        <dbReference type="ARBA" id="ARBA00004141"/>
    </source>
</evidence>
<dbReference type="Gene3D" id="1.20.1250.20">
    <property type="entry name" value="MFS general substrate transporter like domains"/>
    <property type="match status" value="1"/>
</dbReference>
<keyword evidence="9" id="KW-1185">Reference proteome</keyword>
<feature type="transmembrane region" description="Helical" evidence="6">
    <location>
        <begin position="408"/>
        <end position="429"/>
    </location>
</feature>
<evidence type="ECO:0000256" key="5">
    <source>
        <dbReference type="ARBA" id="ARBA00023136"/>
    </source>
</evidence>
<feature type="transmembrane region" description="Helical" evidence="6">
    <location>
        <begin position="189"/>
        <end position="208"/>
    </location>
</feature>
<organism evidence="8 9">
    <name type="scientific">Sporothrix bragantina</name>
    <dbReference type="NCBI Taxonomy" id="671064"/>
    <lineage>
        <taxon>Eukaryota</taxon>
        <taxon>Fungi</taxon>
        <taxon>Dikarya</taxon>
        <taxon>Ascomycota</taxon>
        <taxon>Pezizomycotina</taxon>
        <taxon>Sordariomycetes</taxon>
        <taxon>Sordariomycetidae</taxon>
        <taxon>Ophiostomatales</taxon>
        <taxon>Ophiostomataceae</taxon>
        <taxon>Sporothrix</taxon>
    </lineage>
</organism>
<dbReference type="InterPro" id="IPR036259">
    <property type="entry name" value="MFS_trans_sf"/>
</dbReference>
<dbReference type="EMBL" id="CAWUHC010000026">
    <property type="protein sequence ID" value="CAK7219179.1"/>
    <property type="molecule type" value="Genomic_DNA"/>
</dbReference>
<comment type="subcellular location">
    <subcellularLocation>
        <location evidence="1">Membrane</location>
        <topology evidence="1">Multi-pass membrane protein</topology>
    </subcellularLocation>
</comment>
<evidence type="ECO:0000313" key="9">
    <source>
        <dbReference type="Proteomes" id="UP001642406"/>
    </source>
</evidence>
<name>A0ABP0BIW6_9PEZI</name>
<keyword evidence="5 6" id="KW-0472">Membrane</keyword>
<feature type="transmembrane region" description="Helical" evidence="6">
    <location>
        <begin position="95"/>
        <end position="119"/>
    </location>
</feature>
<evidence type="ECO:0000259" key="7">
    <source>
        <dbReference type="PROSITE" id="PS50850"/>
    </source>
</evidence>
<feature type="transmembrane region" description="Helical" evidence="6">
    <location>
        <begin position="353"/>
        <end position="373"/>
    </location>
</feature>
<sequence>MVQSPTMTDNKTSEMATHEVEDTQAVRAELLHSLRGVAALEVAQRLEPIDGRSKRMLQLYGICGVMFLAASTLGYDASLMGTMLDFPAFQSQFNASILGAKAGLITAMFSIGSVSALPFIGPMGDLWGRRVGICTACVFVILGTIIQATAKGLPQYLAGRFFLGFGSGIGGSAPAYVVEIAHPAYRGILGGLFNCFYYVGYFMAAIVLRGCVHYASSTSWLLPTCLQALLPTILLICCPFFPESPRWLFAHGRAEECHAVLTRYHGNDNPNSIYVQLQIREFAEELNAEGGADKNMWDYRPLFKSRAALYRVLLCATAIPMFAQWTGQGTVSYFLPAVLSTSGITTTESVLDINIGIAVVSGVAAILGGSLLDRFGRRKLLISCCACLTLAWVGMIVCTYEYTITGGIASAHASVFFIFLVAVVFSFAYTPLQQLYAVECLDYEQRAKGIAFVTMMISAASLVNLFASPIALEKIGWKTYGIWIATCGLQGIFYYFFMVETRGRTLEEMNYVFQQKNPVKASLVRKEQIDEAVAMTSETKVEA</sequence>
<feature type="transmembrane region" description="Helical" evidence="6">
    <location>
        <begin position="220"/>
        <end position="241"/>
    </location>
</feature>
<feature type="transmembrane region" description="Helical" evidence="6">
    <location>
        <begin position="308"/>
        <end position="326"/>
    </location>
</feature>
<proteinExistence type="inferred from homology"/>
<dbReference type="PANTHER" id="PTHR48022:SF13">
    <property type="entry name" value="MAJOR FACILITATOR SUPERFAMILY (MFS) PROFILE DOMAIN-CONTAINING PROTEIN"/>
    <property type="match status" value="1"/>
</dbReference>
<feature type="transmembrane region" description="Helical" evidence="6">
    <location>
        <begin position="131"/>
        <end position="150"/>
    </location>
</feature>
<protein>
    <recommendedName>
        <fullName evidence="7">Major facilitator superfamily (MFS) profile domain-containing protein</fullName>
    </recommendedName>
</protein>
<accession>A0ABP0BIW6</accession>
<keyword evidence="3 6" id="KW-0812">Transmembrane</keyword>
<dbReference type="InterPro" id="IPR020846">
    <property type="entry name" value="MFS_dom"/>
</dbReference>
<dbReference type="InterPro" id="IPR050360">
    <property type="entry name" value="MFS_Sugar_Transporters"/>
</dbReference>
<feature type="transmembrane region" description="Helical" evidence="6">
    <location>
        <begin position="480"/>
        <end position="499"/>
    </location>
</feature>
<dbReference type="PANTHER" id="PTHR48022">
    <property type="entry name" value="PLASTIDIC GLUCOSE TRANSPORTER 4"/>
    <property type="match status" value="1"/>
</dbReference>
<feature type="transmembrane region" description="Helical" evidence="6">
    <location>
        <begin position="57"/>
        <end position="75"/>
    </location>
</feature>
<reference evidence="8 9" key="1">
    <citation type="submission" date="2024-01" db="EMBL/GenBank/DDBJ databases">
        <authorList>
            <person name="Allen C."/>
            <person name="Tagirdzhanova G."/>
        </authorList>
    </citation>
    <scope>NUCLEOTIDE SEQUENCE [LARGE SCALE GENOMIC DNA]</scope>
</reference>
<dbReference type="Proteomes" id="UP001642406">
    <property type="component" value="Unassembled WGS sequence"/>
</dbReference>
<feature type="transmembrane region" description="Helical" evidence="6">
    <location>
        <begin position="156"/>
        <end position="177"/>
    </location>
</feature>
<keyword evidence="4 6" id="KW-1133">Transmembrane helix</keyword>
<dbReference type="SUPFAM" id="SSF103473">
    <property type="entry name" value="MFS general substrate transporter"/>
    <property type="match status" value="1"/>
</dbReference>
<evidence type="ECO:0000256" key="2">
    <source>
        <dbReference type="ARBA" id="ARBA00010992"/>
    </source>
</evidence>
<feature type="domain" description="Major facilitator superfamily (MFS) profile" evidence="7">
    <location>
        <begin position="62"/>
        <end position="502"/>
    </location>
</feature>
<feature type="transmembrane region" description="Helical" evidence="6">
    <location>
        <begin position="380"/>
        <end position="402"/>
    </location>
</feature>
<dbReference type="Pfam" id="PF00083">
    <property type="entry name" value="Sugar_tr"/>
    <property type="match status" value="1"/>
</dbReference>
<comment type="caution">
    <text evidence="8">The sequence shown here is derived from an EMBL/GenBank/DDBJ whole genome shotgun (WGS) entry which is preliminary data.</text>
</comment>
<evidence type="ECO:0000256" key="6">
    <source>
        <dbReference type="SAM" id="Phobius"/>
    </source>
</evidence>
<evidence type="ECO:0000256" key="3">
    <source>
        <dbReference type="ARBA" id="ARBA00022692"/>
    </source>
</evidence>
<dbReference type="InterPro" id="IPR005828">
    <property type="entry name" value="MFS_sugar_transport-like"/>
</dbReference>
<comment type="similarity">
    <text evidence="2">Belongs to the major facilitator superfamily. Sugar transporter (TC 2.A.1.1) family.</text>
</comment>